<comment type="caution">
    <text evidence="1">The sequence shown here is derived from an EMBL/GenBank/DDBJ whole genome shotgun (WGS) entry which is preliminary data.</text>
</comment>
<dbReference type="RefSeq" id="WP_342881865.1">
    <property type="nucleotide sequence ID" value="NZ_JBBMQS010000006.1"/>
</dbReference>
<name>A0ABU9SXE8_9ALTE</name>
<keyword evidence="2" id="KW-1185">Reference proteome</keyword>
<evidence type="ECO:0000313" key="1">
    <source>
        <dbReference type="EMBL" id="MEM5498171.1"/>
    </source>
</evidence>
<dbReference type="Proteomes" id="UP001461163">
    <property type="component" value="Unassembled WGS sequence"/>
</dbReference>
<protein>
    <submittedName>
        <fullName evidence="1">Uncharacterized protein</fullName>
    </submittedName>
</protein>
<dbReference type="EMBL" id="JBBMQS010000006">
    <property type="protein sequence ID" value="MEM5498171.1"/>
    <property type="molecule type" value="Genomic_DNA"/>
</dbReference>
<sequence length="76" mass="8620">MPKSFEEMFYRSKNMSALCNAFFDDDKYGGRKDEKILYKDAHHISVSAGETISYYLEGEILNAIEGSRTVLETAGE</sequence>
<gene>
    <name evidence="1" type="ORF">WNY77_12250</name>
</gene>
<reference evidence="1 2" key="1">
    <citation type="submission" date="2024-03" db="EMBL/GenBank/DDBJ databases">
        <title>Community enrichment and isolation of bacterial strains for fucoidan degradation.</title>
        <authorList>
            <person name="Sichert A."/>
        </authorList>
    </citation>
    <scope>NUCLEOTIDE SEQUENCE [LARGE SCALE GENOMIC DNA]</scope>
    <source>
        <strain evidence="1 2">AS12</strain>
    </source>
</reference>
<evidence type="ECO:0000313" key="2">
    <source>
        <dbReference type="Proteomes" id="UP001461163"/>
    </source>
</evidence>
<accession>A0ABU9SXE8</accession>
<organism evidence="1 2">
    <name type="scientific">Paraglaciecola mesophila</name>
    <dbReference type="NCBI Taxonomy" id="197222"/>
    <lineage>
        <taxon>Bacteria</taxon>
        <taxon>Pseudomonadati</taxon>
        <taxon>Pseudomonadota</taxon>
        <taxon>Gammaproteobacteria</taxon>
        <taxon>Alteromonadales</taxon>
        <taxon>Alteromonadaceae</taxon>
        <taxon>Paraglaciecola</taxon>
    </lineage>
</organism>
<proteinExistence type="predicted"/>